<evidence type="ECO:0000313" key="3">
    <source>
        <dbReference type="Proteomes" id="UP000296706"/>
    </source>
</evidence>
<reference evidence="2 3" key="1">
    <citation type="journal article" date="2019" name="Nat. Commun.">
        <title>A new type of DNA phosphorothioation-based antiviral system in archaea.</title>
        <authorList>
            <person name="Xiong L."/>
            <person name="Liu S."/>
            <person name="Chen S."/>
            <person name="Xiao Y."/>
            <person name="Zhu B."/>
            <person name="Gao Y."/>
            <person name="Zhang Y."/>
            <person name="Chen B."/>
            <person name="Luo J."/>
            <person name="Deng Z."/>
            <person name="Chen X."/>
            <person name="Wang L."/>
            <person name="Chen S."/>
        </authorList>
    </citation>
    <scope>NUCLEOTIDE SEQUENCE [LARGE SCALE GENOMIC DNA]</scope>
    <source>
        <strain evidence="2 3">CBA1105</strain>
    </source>
</reference>
<feature type="transmembrane region" description="Helical" evidence="1">
    <location>
        <begin position="6"/>
        <end position="26"/>
    </location>
</feature>
<organism evidence="2 3">
    <name type="scientific">Halapricum salinum</name>
    <dbReference type="NCBI Taxonomy" id="1457250"/>
    <lineage>
        <taxon>Archaea</taxon>
        <taxon>Methanobacteriati</taxon>
        <taxon>Methanobacteriota</taxon>
        <taxon>Stenosarchaea group</taxon>
        <taxon>Halobacteria</taxon>
        <taxon>Halobacteriales</taxon>
        <taxon>Haloarculaceae</taxon>
        <taxon>Halapricum</taxon>
    </lineage>
</organism>
<dbReference type="RefSeq" id="WP_049994560.1">
    <property type="nucleotide sequence ID" value="NZ_CP031310.1"/>
</dbReference>
<keyword evidence="3" id="KW-1185">Reference proteome</keyword>
<dbReference type="AlphaFoldDB" id="A0A4D6HCX0"/>
<dbReference type="GeneID" id="39848506"/>
<dbReference type="OrthoDB" id="306984at2157"/>
<accession>A0A4D6HCX0</accession>
<keyword evidence="1" id="KW-1133">Transmembrane helix</keyword>
<dbReference type="KEGG" id="hsn:DV733_11540"/>
<dbReference type="EMBL" id="CP031310">
    <property type="protein sequence ID" value="QCC51829.1"/>
    <property type="molecule type" value="Genomic_DNA"/>
</dbReference>
<gene>
    <name evidence="2" type="ORF">DV733_11540</name>
</gene>
<protein>
    <submittedName>
        <fullName evidence="2">Uncharacterized protein</fullName>
    </submittedName>
</protein>
<proteinExistence type="predicted"/>
<sequence>MEETRLAVYGVTGFVVLVTLVSGPLVGAVDLTQEPRGCTAQIGSGTADVSVESLPDSATISKGQFGAETYYLEVPDGSVRATNVSGQPILSYTISIPELSRSAGPTLFLCTHQSARQQLSIQRLTIDESELDADSYDASLTLLLRGDGEEITVREQSITVEVQR</sequence>
<dbReference type="STRING" id="1457250.GCA_000755225_00581"/>
<keyword evidence="1" id="KW-0472">Membrane</keyword>
<evidence type="ECO:0000313" key="2">
    <source>
        <dbReference type="EMBL" id="QCC51829.1"/>
    </source>
</evidence>
<dbReference type="Proteomes" id="UP000296706">
    <property type="component" value="Chromosome"/>
</dbReference>
<keyword evidence="1" id="KW-0812">Transmembrane</keyword>
<evidence type="ECO:0000256" key="1">
    <source>
        <dbReference type="SAM" id="Phobius"/>
    </source>
</evidence>
<name>A0A4D6HCX0_9EURY</name>